<evidence type="ECO:0000313" key="4">
    <source>
        <dbReference type="Proteomes" id="UP000320176"/>
    </source>
</evidence>
<accession>A0A5C6AN08</accession>
<dbReference type="GO" id="GO:0006313">
    <property type="term" value="P:DNA transposition"/>
    <property type="evidence" value="ECO:0007669"/>
    <property type="project" value="InterPro"/>
</dbReference>
<sequence length="458" mass="51801">MVDASTCGQVQSVLAKLSLCRTHVLGGREYLCNDCGKSSSRYNSCGDRHCPQCSGSKRVDFNDKASKLILSGVAYYQVVFTLPSDLSELALANRNELADLLVSTAWKSLSKNIKSEQDYDPAAISVLHTWNQKLEAHWHVHMLVPGAGPSLSGDEWKEAKTPPGVRNSDGYYLVDSEKLKDDFRKRAVAKLRRLRRDGKLKFGGKFEYLQSDENWEVFVKNLESTQWVAYIQPPPKETSGGGEVVNYLTRYLTGGPISNHRITAADGDEVVFMAREGKRVGGEREQVPIKLSVPEFTRRWCLHIQPDQLTKSRYFGGWSNNRLAGYMARCQELLGTEPEVSEAPVEAVDSMDSQWEPPSLPECAHCGSIELSLVCETPKPTWKELFWRESETCPEWYAERQRESHREFWTAHYGSDYYDWYLETQVEVAKETGPEPAKAIQMYLPGLTPGVSFEIESF</sequence>
<dbReference type="AlphaFoldDB" id="A0A5C6AN08"/>
<dbReference type="Proteomes" id="UP000320176">
    <property type="component" value="Unassembled WGS sequence"/>
</dbReference>
<protein>
    <submittedName>
        <fullName evidence="3">Putative transposase</fullName>
    </submittedName>
</protein>
<evidence type="ECO:0000259" key="1">
    <source>
        <dbReference type="Pfam" id="PF04986"/>
    </source>
</evidence>
<gene>
    <name evidence="3" type="ORF">Pla52n_44210</name>
</gene>
<dbReference type="Pfam" id="PF04986">
    <property type="entry name" value="Y2_Tnp"/>
    <property type="match status" value="1"/>
</dbReference>
<dbReference type="RefSeq" id="WP_231742162.1">
    <property type="nucleotide sequence ID" value="NZ_SJPN01000005.1"/>
</dbReference>
<organism evidence="3 4">
    <name type="scientific">Stieleria varia</name>
    <dbReference type="NCBI Taxonomy" id="2528005"/>
    <lineage>
        <taxon>Bacteria</taxon>
        <taxon>Pseudomonadati</taxon>
        <taxon>Planctomycetota</taxon>
        <taxon>Planctomycetia</taxon>
        <taxon>Pirellulales</taxon>
        <taxon>Pirellulaceae</taxon>
        <taxon>Stieleria</taxon>
    </lineage>
</organism>
<dbReference type="InterPro" id="IPR007069">
    <property type="entry name" value="Transposase_32"/>
</dbReference>
<comment type="caution">
    <text evidence="3">The sequence shown here is derived from an EMBL/GenBank/DDBJ whole genome shotgun (WGS) entry which is preliminary data.</text>
</comment>
<dbReference type="InterPro" id="IPR026889">
    <property type="entry name" value="Zn_Tnp"/>
</dbReference>
<dbReference type="EMBL" id="SJPN01000005">
    <property type="protein sequence ID" value="TWU01050.1"/>
    <property type="molecule type" value="Genomic_DNA"/>
</dbReference>
<dbReference type="PANTHER" id="PTHR37023">
    <property type="entry name" value="TRANSPOSASE"/>
    <property type="match status" value="1"/>
</dbReference>
<keyword evidence="4" id="KW-1185">Reference proteome</keyword>
<evidence type="ECO:0000313" key="3">
    <source>
        <dbReference type="EMBL" id="TWU01050.1"/>
    </source>
</evidence>
<evidence type="ECO:0000259" key="2">
    <source>
        <dbReference type="Pfam" id="PF14319"/>
    </source>
</evidence>
<dbReference type="GO" id="GO:0004803">
    <property type="term" value="F:transposase activity"/>
    <property type="evidence" value="ECO:0007669"/>
    <property type="project" value="InterPro"/>
</dbReference>
<name>A0A5C6AN08_9BACT</name>
<feature type="domain" description="Transposase zinc-binding" evidence="2">
    <location>
        <begin position="9"/>
        <end position="82"/>
    </location>
</feature>
<reference evidence="3 4" key="1">
    <citation type="submission" date="2019-02" db="EMBL/GenBank/DDBJ databases">
        <title>Deep-cultivation of Planctomycetes and their phenomic and genomic characterization uncovers novel biology.</title>
        <authorList>
            <person name="Wiegand S."/>
            <person name="Jogler M."/>
            <person name="Boedeker C."/>
            <person name="Pinto D."/>
            <person name="Vollmers J."/>
            <person name="Rivas-Marin E."/>
            <person name="Kohn T."/>
            <person name="Peeters S.H."/>
            <person name="Heuer A."/>
            <person name="Rast P."/>
            <person name="Oberbeckmann S."/>
            <person name="Bunk B."/>
            <person name="Jeske O."/>
            <person name="Meyerdierks A."/>
            <person name="Storesund J.E."/>
            <person name="Kallscheuer N."/>
            <person name="Luecker S."/>
            <person name="Lage O.M."/>
            <person name="Pohl T."/>
            <person name="Merkel B.J."/>
            <person name="Hornburger P."/>
            <person name="Mueller R.-W."/>
            <person name="Bruemmer F."/>
            <person name="Labrenz M."/>
            <person name="Spormann A.M."/>
            <person name="Op Den Camp H."/>
            <person name="Overmann J."/>
            <person name="Amann R."/>
            <person name="Jetten M.S.M."/>
            <person name="Mascher T."/>
            <person name="Medema M.H."/>
            <person name="Devos D.P."/>
            <person name="Kaster A.-K."/>
            <person name="Ovreas L."/>
            <person name="Rohde M."/>
            <person name="Galperin M.Y."/>
            <person name="Jogler C."/>
        </authorList>
    </citation>
    <scope>NUCLEOTIDE SEQUENCE [LARGE SCALE GENOMIC DNA]</scope>
    <source>
        <strain evidence="3 4">Pla52n</strain>
    </source>
</reference>
<dbReference type="PANTHER" id="PTHR37023:SF1">
    <property type="entry name" value="ISSOD25 TRANSPOSASE TNPA_ISSOD25"/>
    <property type="match status" value="1"/>
</dbReference>
<dbReference type="GO" id="GO:0003677">
    <property type="term" value="F:DNA binding"/>
    <property type="evidence" value="ECO:0007669"/>
    <property type="project" value="InterPro"/>
</dbReference>
<proteinExistence type="predicted"/>
<dbReference type="Pfam" id="PF14319">
    <property type="entry name" value="Zn_Tnp_IS91"/>
    <property type="match status" value="1"/>
</dbReference>
<feature type="domain" description="Transposase IS801/IS1294" evidence="1">
    <location>
        <begin position="123"/>
        <end position="320"/>
    </location>
</feature>